<dbReference type="EMBL" id="JADEXQ010000014">
    <property type="protein sequence ID" value="MBE9029319.1"/>
    <property type="molecule type" value="Genomic_DNA"/>
</dbReference>
<name>A0A928VNV1_9CYAN</name>
<keyword evidence="1" id="KW-0732">Signal</keyword>
<keyword evidence="3" id="KW-1185">Reference proteome</keyword>
<evidence type="ECO:0000256" key="1">
    <source>
        <dbReference type="SAM" id="SignalP"/>
    </source>
</evidence>
<protein>
    <recommendedName>
        <fullName evidence="4">Lipoprotein</fullName>
    </recommendedName>
</protein>
<dbReference type="RefSeq" id="WP_264324139.1">
    <property type="nucleotide sequence ID" value="NZ_JADEXQ010000014.1"/>
</dbReference>
<organism evidence="2 3">
    <name type="scientific">Romeriopsis navalis LEGE 11480</name>
    <dbReference type="NCBI Taxonomy" id="2777977"/>
    <lineage>
        <taxon>Bacteria</taxon>
        <taxon>Bacillati</taxon>
        <taxon>Cyanobacteriota</taxon>
        <taxon>Cyanophyceae</taxon>
        <taxon>Leptolyngbyales</taxon>
        <taxon>Leptolyngbyaceae</taxon>
        <taxon>Romeriopsis</taxon>
        <taxon>Romeriopsis navalis</taxon>
    </lineage>
</organism>
<accession>A0A928VNV1</accession>
<comment type="caution">
    <text evidence="2">The sequence shown here is derived from an EMBL/GenBank/DDBJ whole genome shotgun (WGS) entry which is preliminary data.</text>
</comment>
<feature type="chain" id="PRO_5037093195" description="Lipoprotein" evidence="1">
    <location>
        <begin position="21"/>
        <end position="148"/>
    </location>
</feature>
<evidence type="ECO:0008006" key="4">
    <source>
        <dbReference type="Google" id="ProtNLM"/>
    </source>
</evidence>
<sequence length="148" mass="16770">MKRVSYAVMTVLMTATVLTTGCNLTNPKVAECNRLIKVANTAKTKASALNFIGKTSTNKTQVAKKMVDLMRKSSKEIKTVSLKDSKLQLFQTRLASMYYNTSSINSSMLNAAQHRDFRRMTNLFKKMTKQLKQERKLVKDINSYCRAS</sequence>
<dbReference type="Proteomes" id="UP000625316">
    <property type="component" value="Unassembled WGS sequence"/>
</dbReference>
<reference evidence="2" key="1">
    <citation type="submission" date="2020-10" db="EMBL/GenBank/DDBJ databases">
        <authorList>
            <person name="Castelo-Branco R."/>
            <person name="Eusebio N."/>
            <person name="Adriana R."/>
            <person name="Vieira A."/>
            <person name="Brugerolle De Fraissinette N."/>
            <person name="Rezende De Castro R."/>
            <person name="Schneider M.P."/>
            <person name="Vasconcelos V."/>
            <person name="Leao P.N."/>
        </authorList>
    </citation>
    <scope>NUCLEOTIDE SEQUENCE</scope>
    <source>
        <strain evidence="2">LEGE 11480</strain>
    </source>
</reference>
<dbReference type="AlphaFoldDB" id="A0A928VNV1"/>
<feature type="signal peptide" evidence="1">
    <location>
        <begin position="1"/>
        <end position="20"/>
    </location>
</feature>
<evidence type="ECO:0000313" key="2">
    <source>
        <dbReference type="EMBL" id="MBE9029319.1"/>
    </source>
</evidence>
<proteinExistence type="predicted"/>
<evidence type="ECO:0000313" key="3">
    <source>
        <dbReference type="Proteomes" id="UP000625316"/>
    </source>
</evidence>
<dbReference type="PROSITE" id="PS51257">
    <property type="entry name" value="PROKAR_LIPOPROTEIN"/>
    <property type="match status" value="1"/>
</dbReference>
<gene>
    <name evidence="2" type="ORF">IQ266_06025</name>
</gene>